<accession>A0A7W0CF73</accession>
<evidence type="ECO:0000313" key="3">
    <source>
        <dbReference type="EMBL" id="MBA2889922.1"/>
    </source>
</evidence>
<evidence type="ECO:0000313" key="4">
    <source>
        <dbReference type="Proteomes" id="UP000530928"/>
    </source>
</evidence>
<evidence type="ECO:0000256" key="1">
    <source>
        <dbReference type="SAM" id="Phobius"/>
    </source>
</evidence>
<gene>
    <name evidence="3" type="ORF">HNR30_001257</name>
</gene>
<sequence>MDTSQLLPYGGAILGLFLLLWVLDKFTGGIVEELGKRTLDRLVRRPRQGGLFGRRALRSYACAVRHAFGTHTMGFRKDDAPVTVEEVYVPVRYESEGRGAELEQLLATRTRTIVVGEPGAGKSMLLKHLMLGWAREPRRDRRVPVLADLHQFGALTLLDLLTRSLSGGRHPVTTEQVREALGDGRLRVYFDGLDEVGRDHLPAVLAELRELARDHPDCPMVVTCRESVYQGELAAEFGAPVKVVELDDAALRVLLRHLVGAGERADRLRAALHAGHAVLELARSPMLLTMISYLFLEGVFGERAERLPRSRSEFYELAVSYLLRRDAARGLGGATRFDSPVKLAVLRRLALHLMSSGDGRTIGHRDLLALVRAEAGDFNLDPAQAAALVDEIVDRSRLLIRLASGEGVYAFRHLTLQEYLAALELSKRGQELAERYRAAPAAWHEVVRIWCAVVSDDCTWLLRDLYADTDSHVLVLRCLAEATRVESGFAEAVIDGFLAQVRHRVPLPDPAVKALGALAAIDSPRGNRAFTELLRLTSADPGDQTAYMALAASGRPGALSAIVAAAQESGAAREALSSMGDLAVPELLRVGTDWAIDELGWIGTPAAAEALALLVTESRKVRAAWWLAVRLNRDDVRAGFNAQRDHAPTSVLSEPYRDDWSPRLRAVFEEVVRALGGADAPGARPEGLLPIFPPVALAVMALDRTPGVGTVSKAPLADDAKRATLMVLSQVRTKPLLTGRDDTQMALVALAEVTERHGEDQDVANAVRRLSTQLVLRMTMLPATKAVLRSVEWHAQAAMLGRFPKGWGLDQWKLLAVERPEPRALRRASIASVVVLSLVVAGMGGYGLLSAMTGSMPVTPSWLPALTLAGTFAFLASLFRVETVLGFVFFVIGGLAGAFGWFWFAVSTMTDSLGFNAGGGLMAALTMLPFVLRLVYSHRRRRWANPFREVLAQCAPRFLPRGSHPR</sequence>
<dbReference type="PANTHER" id="PTHR46844">
    <property type="entry name" value="SLR5058 PROTEIN"/>
    <property type="match status" value="1"/>
</dbReference>
<dbReference type="SUPFAM" id="SSF52540">
    <property type="entry name" value="P-loop containing nucleoside triphosphate hydrolases"/>
    <property type="match status" value="1"/>
</dbReference>
<comment type="caution">
    <text evidence="3">The sequence shown here is derived from an EMBL/GenBank/DDBJ whole genome shotgun (WGS) entry which is preliminary data.</text>
</comment>
<organism evidence="3 4">
    <name type="scientific">Nonomuraea soli</name>
    <dbReference type="NCBI Taxonomy" id="1032476"/>
    <lineage>
        <taxon>Bacteria</taxon>
        <taxon>Bacillati</taxon>
        <taxon>Actinomycetota</taxon>
        <taxon>Actinomycetes</taxon>
        <taxon>Streptosporangiales</taxon>
        <taxon>Streptosporangiaceae</taxon>
        <taxon>Nonomuraea</taxon>
    </lineage>
</organism>
<dbReference type="PANTHER" id="PTHR46844:SF1">
    <property type="entry name" value="SLR5058 PROTEIN"/>
    <property type="match status" value="1"/>
</dbReference>
<dbReference type="InterPro" id="IPR027417">
    <property type="entry name" value="P-loop_NTPase"/>
</dbReference>
<dbReference type="Gene3D" id="3.40.50.300">
    <property type="entry name" value="P-loop containing nucleotide triphosphate hydrolases"/>
    <property type="match status" value="1"/>
</dbReference>
<feature type="transmembrane region" description="Helical" evidence="1">
    <location>
        <begin position="828"/>
        <end position="849"/>
    </location>
</feature>
<keyword evidence="1" id="KW-1133">Transmembrane helix</keyword>
<keyword evidence="4" id="KW-1185">Reference proteome</keyword>
<keyword evidence="1" id="KW-0812">Transmembrane</keyword>
<evidence type="ECO:0000259" key="2">
    <source>
        <dbReference type="Pfam" id="PF05729"/>
    </source>
</evidence>
<dbReference type="Pfam" id="PF05729">
    <property type="entry name" value="NACHT"/>
    <property type="match status" value="1"/>
</dbReference>
<dbReference type="Proteomes" id="UP000530928">
    <property type="component" value="Unassembled WGS sequence"/>
</dbReference>
<keyword evidence="1" id="KW-0472">Membrane</keyword>
<feature type="transmembrane region" description="Helical" evidence="1">
    <location>
        <begin position="917"/>
        <end position="936"/>
    </location>
</feature>
<feature type="transmembrane region" description="Helical" evidence="1">
    <location>
        <begin position="6"/>
        <end position="23"/>
    </location>
</feature>
<proteinExistence type="predicted"/>
<feature type="domain" description="NACHT" evidence="2">
    <location>
        <begin position="112"/>
        <end position="257"/>
    </location>
</feature>
<dbReference type="EMBL" id="JACDUR010000001">
    <property type="protein sequence ID" value="MBA2889922.1"/>
    <property type="molecule type" value="Genomic_DNA"/>
</dbReference>
<feature type="transmembrane region" description="Helical" evidence="1">
    <location>
        <begin position="861"/>
        <end position="879"/>
    </location>
</feature>
<feature type="transmembrane region" description="Helical" evidence="1">
    <location>
        <begin position="884"/>
        <end position="905"/>
    </location>
</feature>
<dbReference type="RefSeq" id="WP_181608659.1">
    <property type="nucleotide sequence ID" value="NZ_BAABAM010000001.1"/>
</dbReference>
<reference evidence="3 4" key="1">
    <citation type="submission" date="2020-07" db="EMBL/GenBank/DDBJ databases">
        <title>Genomic Encyclopedia of Type Strains, Phase IV (KMG-IV): sequencing the most valuable type-strain genomes for metagenomic binning, comparative biology and taxonomic classification.</title>
        <authorList>
            <person name="Goeker M."/>
        </authorList>
    </citation>
    <scope>NUCLEOTIDE SEQUENCE [LARGE SCALE GENOMIC DNA]</scope>
    <source>
        <strain evidence="3 4">DSM 45533</strain>
    </source>
</reference>
<name>A0A7W0CF73_9ACTN</name>
<dbReference type="InterPro" id="IPR007111">
    <property type="entry name" value="NACHT_NTPase"/>
</dbReference>
<protein>
    <recommendedName>
        <fullName evidence="2">NACHT domain-containing protein</fullName>
    </recommendedName>
</protein>
<dbReference type="AlphaFoldDB" id="A0A7W0CF73"/>